<dbReference type="GO" id="GO:0005737">
    <property type="term" value="C:cytoplasm"/>
    <property type="evidence" value="ECO:0007669"/>
    <property type="project" value="UniProtKB-UniRule"/>
</dbReference>
<evidence type="ECO:0000256" key="5">
    <source>
        <dbReference type="ARBA" id="ARBA00023125"/>
    </source>
</evidence>
<dbReference type="PROSITE" id="PS51740">
    <property type="entry name" value="SPOVT_ABRB"/>
    <property type="match status" value="2"/>
</dbReference>
<dbReference type="InterPro" id="IPR038619">
    <property type="entry name" value="MraZ_sf"/>
</dbReference>
<evidence type="ECO:0000259" key="8">
    <source>
        <dbReference type="PROSITE" id="PS51740"/>
    </source>
</evidence>
<dbReference type="GO" id="GO:0051301">
    <property type="term" value="P:cell division"/>
    <property type="evidence" value="ECO:0007669"/>
    <property type="project" value="UniProtKB-KW"/>
</dbReference>
<keyword evidence="4 7" id="KW-0805">Transcription regulation</keyword>
<dbReference type="CDD" id="cd16321">
    <property type="entry name" value="MraZ_C"/>
    <property type="match status" value="1"/>
</dbReference>
<dbReference type="Gene3D" id="3.40.1550.20">
    <property type="entry name" value="Transcriptional regulator MraZ domain"/>
    <property type="match status" value="1"/>
</dbReference>
<dbReference type="InterPro" id="IPR007159">
    <property type="entry name" value="SpoVT-AbrB_dom"/>
</dbReference>
<feature type="domain" description="SpoVT-AbrB" evidence="8">
    <location>
        <begin position="82"/>
        <end position="125"/>
    </location>
</feature>
<dbReference type="GO" id="GO:2000143">
    <property type="term" value="P:negative regulation of DNA-templated transcription initiation"/>
    <property type="evidence" value="ECO:0007669"/>
    <property type="project" value="TreeGrafter"/>
</dbReference>
<gene>
    <name evidence="7" type="primary">mraZ</name>
    <name evidence="9" type="ORF">HELGO_WM29742</name>
</gene>
<dbReference type="Pfam" id="PF02381">
    <property type="entry name" value="MraZ"/>
    <property type="match status" value="2"/>
</dbReference>
<dbReference type="EMBL" id="CACVAQ010000044">
    <property type="protein sequence ID" value="CAA6799743.1"/>
    <property type="molecule type" value="Genomic_DNA"/>
</dbReference>
<dbReference type="GO" id="GO:0000976">
    <property type="term" value="F:transcription cis-regulatory region binding"/>
    <property type="evidence" value="ECO:0007669"/>
    <property type="project" value="TreeGrafter"/>
</dbReference>
<dbReference type="GO" id="GO:0003700">
    <property type="term" value="F:DNA-binding transcription factor activity"/>
    <property type="evidence" value="ECO:0007669"/>
    <property type="project" value="UniProtKB-UniRule"/>
</dbReference>
<dbReference type="HAMAP" id="MF_01008">
    <property type="entry name" value="MraZ"/>
    <property type="match status" value="1"/>
</dbReference>
<keyword evidence="9" id="KW-0131">Cell cycle</keyword>
<dbReference type="InterPro" id="IPR035642">
    <property type="entry name" value="MraZ_N"/>
</dbReference>
<proteinExistence type="inferred from homology"/>
<dbReference type="InterPro" id="IPR037914">
    <property type="entry name" value="SpoVT-AbrB_sf"/>
</dbReference>
<evidence type="ECO:0000256" key="4">
    <source>
        <dbReference type="ARBA" id="ARBA00023015"/>
    </source>
</evidence>
<dbReference type="PANTHER" id="PTHR34701:SF1">
    <property type="entry name" value="TRANSCRIPTIONAL REGULATOR MRAZ"/>
    <property type="match status" value="1"/>
</dbReference>
<comment type="subcellular location">
    <subcellularLocation>
        <location evidence="7">Cytoplasm</location>
        <location evidence="7">Nucleoid</location>
    </subcellularLocation>
</comment>
<protein>
    <recommendedName>
        <fullName evidence="1 7">Transcriptional regulator MraZ</fullName>
    </recommendedName>
</protein>
<accession>A0A6S6SAV7</accession>
<sequence>MIQFLGEYSCKIDAKGRLRLPSPLLKQLGDLAQDGFVLNRGFEKCLVLYPRQAWDSISKDIQKLNQYVKKNRDFVRYFFRGATELELDSNSRLLFPRTMLDHAQADKELILFAYFDKIEVWSKENYEALLNDEPMDFDALAEEVMGSLNGGSQDGGTELS</sequence>
<dbReference type="AlphaFoldDB" id="A0A6S6SAV7"/>
<name>A0A6S6SAV7_9BACT</name>
<comment type="subunit">
    <text evidence="7">Forms oligomers.</text>
</comment>
<dbReference type="SUPFAM" id="SSF89447">
    <property type="entry name" value="AbrB/MazE/MraZ-like"/>
    <property type="match status" value="1"/>
</dbReference>
<evidence type="ECO:0000313" key="9">
    <source>
        <dbReference type="EMBL" id="CAA6799743.1"/>
    </source>
</evidence>
<evidence type="ECO:0000256" key="2">
    <source>
        <dbReference type="ARBA" id="ARBA00022490"/>
    </source>
</evidence>
<comment type="similarity">
    <text evidence="7">Belongs to the MraZ family.</text>
</comment>
<keyword evidence="3" id="KW-0677">Repeat</keyword>
<keyword evidence="9" id="KW-0132">Cell division</keyword>
<dbReference type="InterPro" id="IPR035644">
    <property type="entry name" value="MraZ_C"/>
</dbReference>
<keyword evidence="6 7" id="KW-0804">Transcription</keyword>
<dbReference type="InterPro" id="IPR020603">
    <property type="entry name" value="MraZ_dom"/>
</dbReference>
<dbReference type="GO" id="GO:0009295">
    <property type="term" value="C:nucleoid"/>
    <property type="evidence" value="ECO:0007669"/>
    <property type="project" value="UniProtKB-SubCell"/>
</dbReference>
<organism evidence="9">
    <name type="scientific">uncultured Aureispira sp</name>
    <dbReference type="NCBI Taxonomy" id="1331704"/>
    <lineage>
        <taxon>Bacteria</taxon>
        <taxon>Pseudomonadati</taxon>
        <taxon>Bacteroidota</taxon>
        <taxon>Saprospiria</taxon>
        <taxon>Saprospirales</taxon>
        <taxon>Saprospiraceae</taxon>
        <taxon>Aureispira</taxon>
        <taxon>environmental samples</taxon>
    </lineage>
</organism>
<dbReference type="InterPro" id="IPR003444">
    <property type="entry name" value="MraZ"/>
</dbReference>
<keyword evidence="2 7" id="KW-0963">Cytoplasm</keyword>
<evidence type="ECO:0000256" key="1">
    <source>
        <dbReference type="ARBA" id="ARBA00013860"/>
    </source>
</evidence>
<dbReference type="NCBIfam" id="TIGR00242">
    <property type="entry name" value="division/cell wall cluster transcriptional repressor MraZ"/>
    <property type="match status" value="1"/>
</dbReference>
<dbReference type="CDD" id="cd16320">
    <property type="entry name" value="MraZ_N"/>
    <property type="match status" value="1"/>
</dbReference>
<evidence type="ECO:0000256" key="7">
    <source>
        <dbReference type="HAMAP-Rule" id="MF_01008"/>
    </source>
</evidence>
<keyword evidence="5 7" id="KW-0238">DNA-binding</keyword>
<evidence type="ECO:0000256" key="3">
    <source>
        <dbReference type="ARBA" id="ARBA00022737"/>
    </source>
</evidence>
<evidence type="ECO:0000256" key="6">
    <source>
        <dbReference type="ARBA" id="ARBA00023163"/>
    </source>
</evidence>
<dbReference type="PANTHER" id="PTHR34701">
    <property type="entry name" value="TRANSCRIPTIONAL REGULATOR MRAZ"/>
    <property type="match status" value="1"/>
</dbReference>
<reference evidence="9" key="1">
    <citation type="submission" date="2020-01" db="EMBL/GenBank/DDBJ databases">
        <authorList>
            <person name="Meier V. D."/>
            <person name="Meier V D."/>
        </authorList>
    </citation>
    <scope>NUCLEOTIDE SEQUENCE</scope>
    <source>
        <strain evidence="9">HLG_WM_MAG_10</strain>
    </source>
</reference>
<feature type="domain" description="SpoVT-AbrB" evidence="8">
    <location>
        <begin position="7"/>
        <end position="53"/>
    </location>
</feature>